<proteinExistence type="predicted"/>
<keyword evidence="2" id="KW-1185">Reference proteome</keyword>
<dbReference type="STRING" id="549386.SAMN02927923_01021"/>
<dbReference type="EMBL" id="FMVJ01000003">
    <property type="protein sequence ID" value="SCY27377.1"/>
    <property type="molecule type" value="Genomic_DNA"/>
</dbReference>
<dbReference type="SUPFAM" id="SSF51445">
    <property type="entry name" value="(Trans)glycosidases"/>
    <property type="match status" value="1"/>
</dbReference>
<organism evidence="1 2">
    <name type="scientific">Microvirga guangxiensis</name>
    <dbReference type="NCBI Taxonomy" id="549386"/>
    <lineage>
        <taxon>Bacteria</taxon>
        <taxon>Pseudomonadati</taxon>
        <taxon>Pseudomonadota</taxon>
        <taxon>Alphaproteobacteria</taxon>
        <taxon>Hyphomicrobiales</taxon>
        <taxon>Methylobacteriaceae</taxon>
        <taxon>Microvirga</taxon>
    </lineage>
</organism>
<dbReference type="InterPro" id="IPR017853">
    <property type="entry name" value="GH"/>
</dbReference>
<dbReference type="AlphaFoldDB" id="A0A1G5EK78"/>
<dbReference type="Gene3D" id="3.20.20.80">
    <property type="entry name" value="Glycosidases"/>
    <property type="match status" value="1"/>
</dbReference>
<evidence type="ECO:0000313" key="2">
    <source>
        <dbReference type="Proteomes" id="UP000199569"/>
    </source>
</evidence>
<dbReference type="Proteomes" id="UP000199569">
    <property type="component" value="Unassembled WGS sequence"/>
</dbReference>
<protein>
    <submittedName>
        <fullName evidence="1">Beta-glucosidase/6-phospho-beta-glucosidase/beta-galactosidase</fullName>
    </submittedName>
</protein>
<gene>
    <name evidence="1" type="ORF">SAMN02927923_01021</name>
</gene>
<reference evidence="1 2" key="1">
    <citation type="submission" date="2016-10" db="EMBL/GenBank/DDBJ databases">
        <authorList>
            <person name="de Groot N.N."/>
        </authorList>
    </citation>
    <scope>NUCLEOTIDE SEQUENCE [LARGE SCALE GENOMIC DNA]</scope>
    <source>
        <strain evidence="1 2">CGMCC 1.7666</strain>
    </source>
</reference>
<sequence>MHRIMQPATGSAATSGPGIFPTFFLSGFECSTFIWKDQGRRDLVAETQHREHVDEDYAFLRSLGIAVARQGIPWPFVDKGADYDFSCLDPFIDAMNRHQILPIWDLCHYGYPDDADPFADDFAERFAAYARAAAEYVTTRIHGPHFFTPINEITFFAFMGGEWGWTAPFGTTNEQRIKLRLALCRADIAAVKAIRDVDPEARMVHIDPLILVVAPRDRSDLRDEADRETYEDTFFAWDVIAGRRHPELGGSPDVLDIVGVNCYSFGQMEYREHGPHASLEPHDERIRPLGDLLSYAWERYHRPMIVGETSGLREGRPDWLCDIVEESLAAVRKGIDLHGVCLFPAIDMPDWHTGEWLHNGLCDLVEENGTLKRVPYQPYIDELRKWQTILNRVTVLDEDPFSDPVDLSDIKEAAERMNVTSDKDWC</sequence>
<name>A0A1G5EK78_9HYPH</name>
<accession>A0A1G5EK78</accession>
<evidence type="ECO:0000313" key="1">
    <source>
        <dbReference type="EMBL" id="SCY27377.1"/>
    </source>
</evidence>